<feature type="domain" description="DUF7768" evidence="1">
    <location>
        <begin position="9"/>
        <end position="103"/>
    </location>
</feature>
<organism evidence="2 3">
    <name type="scientific">Pseudolactococcus insecticola</name>
    <dbReference type="NCBI Taxonomy" id="2709158"/>
    <lineage>
        <taxon>Bacteria</taxon>
        <taxon>Bacillati</taxon>
        <taxon>Bacillota</taxon>
        <taxon>Bacilli</taxon>
        <taxon>Lactobacillales</taxon>
        <taxon>Streptococcaceae</taxon>
        <taxon>Pseudolactococcus</taxon>
    </lineage>
</organism>
<dbReference type="AlphaFoldDB" id="A0A6A0B6A6"/>
<dbReference type="Gene3D" id="3.40.50.10400">
    <property type="entry name" value="Hypothetical protein PA1492"/>
    <property type="match status" value="1"/>
</dbReference>
<dbReference type="Proteomes" id="UP000475928">
    <property type="component" value="Unassembled WGS sequence"/>
</dbReference>
<reference evidence="2 3" key="1">
    <citation type="submission" date="2020-02" db="EMBL/GenBank/DDBJ databases">
        <title>Draft genome sequence of Lactococcus sp. Hs20B0-1.</title>
        <authorList>
            <person name="Noda S."/>
            <person name="Yuki M."/>
            <person name="Ohkuma M."/>
        </authorList>
    </citation>
    <scope>NUCLEOTIDE SEQUENCE [LARGE SCALE GENOMIC DNA]</scope>
    <source>
        <strain evidence="2 3">Hs20B0-1</strain>
    </source>
</reference>
<accession>A0A6A0B6A6</accession>
<gene>
    <name evidence="2" type="ORF">Hs20B_06530</name>
</gene>
<evidence type="ECO:0000313" key="2">
    <source>
        <dbReference type="EMBL" id="GFH40255.1"/>
    </source>
</evidence>
<proteinExistence type="predicted"/>
<comment type="caution">
    <text evidence="2">The sequence shown here is derived from an EMBL/GenBank/DDBJ whole genome shotgun (WGS) entry which is preliminary data.</text>
</comment>
<name>A0A6A0B6A6_9LACT</name>
<sequence length="114" mass="13059">MTRNPNYKPLVFISSPFSGDVESNIVKARKYCRFAVDNGYIPVAPHLLYPQFMNEKNERDSALHMGIVLLGKCEEVWVFGDTLSEGMLQEVLQAEYWGKIVRCFNEACEEVKHA</sequence>
<dbReference type="RefSeq" id="WP_172355606.1">
    <property type="nucleotide sequence ID" value="NZ_BLLH01000002.1"/>
</dbReference>
<dbReference type="EMBL" id="BLLH01000002">
    <property type="protein sequence ID" value="GFH40255.1"/>
    <property type="molecule type" value="Genomic_DNA"/>
</dbReference>
<dbReference type="Pfam" id="PF24963">
    <property type="entry name" value="DUF7768"/>
    <property type="match status" value="1"/>
</dbReference>
<evidence type="ECO:0000313" key="3">
    <source>
        <dbReference type="Proteomes" id="UP000475928"/>
    </source>
</evidence>
<dbReference type="InterPro" id="IPR056670">
    <property type="entry name" value="DUF7768"/>
</dbReference>
<evidence type="ECO:0000259" key="1">
    <source>
        <dbReference type="Pfam" id="PF24963"/>
    </source>
</evidence>
<protein>
    <recommendedName>
        <fullName evidence="1">DUF7768 domain-containing protein</fullName>
    </recommendedName>
</protein>
<keyword evidence="3" id="KW-1185">Reference proteome</keyword>